<evidence type="ECO:0000256" key="1">
    <source>
        <dbReference type="ARBA" id="ARBA00022605"/>
    </source>
</evidence>
<keyword evidence="1" id="KW-0028">Amino-acid biosynthesis</keyword>
<keyword evidence="2 4" id="KW-0808">Transferase</keyword>
<evidence type="ECO:0000256" key="2">
    <source>
        <dbReference type="ARBA" id="ARBA00022679"/>
    </source>
</evidence>
<dbReference type="InterPro" id="IPR045304">
    <property type="entry name" value="LbH_SAT"/>
</dbReference>
<dbReference type="EMBL" id="JACDUS010000006">
    <property type="protein sequence ID" value="MBA2882026.1"/>
    <property type="molecule type" value="Genomic_DNA"/>
</dbReference>
<comment type="caution">
    <text evidence="4">The sequence shown here is derived from an EMBL/GenBank/DDBJ whole genome shotgun (WGS) entry which is preliminary data.</text>
</comment>
<dbReference type="GO" id="GO:0008652">
    <property type="term" value="P:amino acid biosynthetic process"/>
    <property type="evidence" value="ECO:0007669"/>
    <property type="project" value="UniProtKB-KW"/>
</dbReference>
<evidence type="ECO:0000313" key="5">
    <source>
        <dbReference type="Proteomes" id="UP000525298"/>
    </source>
</evidence>
<name>A0A7W0CA80_9BACT</name>
<dbReference type="EC" id="2.3.1.30" evidence="4"/>
<keyword evidence="3 4" id="KW-0012">Acyltransferase</keyword>
<accession>A0A7W0CA80</accession>
<dbReference type="CDD" id="cd03354">
    <property type="entry name" value="LbH_SAT"/>
    <property type="match status" value="1"/>
</dbReference>
<organism evidence="4 5">
    <name type="scientific">Desulfosalsimonas propionicica</name>
    <dbReference type="NCBI Taxonomy" id="332175"/>
    <lineage>
        <taxon>Bacteria</taxon>
        <taxon>Pseudomonadati</taxon>
        <taxon>Thermodesulfobacteriota</taxon>
        <taxon>Desulfobacteria</taxon>
        <taxon>Desulfobacterales</taxon>
        <taxon>Desulfosalsimonadaceae</taxon>
        <taxon>Desulfosalsimonas</taxon>
    </lineage>
</organism>
<dbReference type="GO" id="GO:0009001">
    <property type="term" value="F:serine O-acetyltransferase activity"/>
    <property type="evidence" value="ECO:0007669"/>
    <property type="project" value="UniProtKB-EC"/>
</dbReference>
<dbReference type="InterPro" id="IPR042122">
    <property type="entry name" value="Ser_AcTrfase_N_sf"/>
</dbReference>
<dbReference type="RefSeq" id="WP_181551677.1">
    <property type="nucleotide sequence ID" value="NZ_JACDUS010000006.1"/>
</dbReference>
<evidence type="ECO:0000313" key="4">
    <source>
        <dbReference type="EMBL" id="MBA2882026.1"/>
    </source>
</evidence>
<dbReference type="InterPro" id="IPR053376">
    <property type="entry name" value="Serine_acetyltransferase"/>
</dbReference>
<proteinExistence type="predicted"/>
<reference evidence="4 5" key="1">
    <citation type="submission" date="2020-07" db="EMBL/GenBank/DDBJ databases">
        <title>Genomic Encyclopedia of Type Strains, Phase IV (KMG-IV): sequencing the most valuable type-strain genomes for metagenomic binning, comparative biology and taxonomic classification.</title>
        <authorList>
            <person name="Goeker M."/>
        </authorList>
    </citation>
    <scope>NUCLEOTIDE SEQUENCE [LARGE SCALE GENOMIC DNA]</scope>
    <source>
        <strain evidence="4 5">DSM 17721</strain>
    </source>
</reference>
<dbReference type="Proteomes" id="UP000525298">
    <property type="component" value="Unassembled WGS sequence"/>
</dbReference>
<dbReference type="NCBIfam" id="NF041874">
    <property type="entry name" value="EPS_EpsC"/>
    <property type="match status" value="1"/>
</dbReference>
<dbReference type="SUPFAM" id="SSF51161">
    <property type="entry name" value="Trimeric LpxA-like enzymes"/>
    <property type="match status" value="1"/>
</dbReference>
<keyword evidence="5" id="KW-1185">Reference proteome</keyword>
<sequence>MESDTRHPKAMTCKDEVRDYSGYRQKLPGVVEDILAGCGEEQSYTHIDYEPAPSEAEVIDILQNLREMLFPGFFSREKIDPVNLKYNMGRQVTLLYDMLAEQITRAVRYECFKFDLECSDCRKRGYEAALAFLQSVPDLQHQLAKDVVAAYKGDPAAKSYDEIIFSYPGMFAIMVYRIAHRLHALSVPLVPRIMTEHSHRITGIDIHPGAVIGESFTIDHGTGVVVGETARIGDNVRIYQGVTIGALSVPRSKADEMRETKRHPTIENDVVIYSGATILGGDTIIGARSVIGGNVWITEPVPADTTVLLESPRLIYRKNPLRV</sequence>
<evidence type="ECO:0000256" key="3">
    <source>
        <dbReference type="ARBA" id="ARBA00023315"/>
    </source>
</evidence>
<dbReference type="InterPro" id="IPR011004">
    <property type="entry name" value="Trimer_LpxA-like_sf"/>
</dbReference>
<dbReference type="AlphaFoldDB" id="A0A7W0CA80"/>
<protein>
    <submittedName>
        <fullName evidence="4">Serine O-acetyltransferase</fullName>
        <ecNumber evidence="4">2.3.1.30</ecNumber>
    </submittedName>
</protein>
<dbReference type="Gene3D" id="1.10.3130.10">
    <property type="entry name" value="serine acetyltransferase, domain 1"/>
    <property type="match status" value="1"/>
</dbReference>
<dbReference type="PANTHER" id="PTHR42811">
    <property type="entry name" value="SERINE ACETYLTRANSFERASE"/>
    <property type="match status" value="1"/>
</dbReference>
<gene>
    <name evidence="4" type="ORF">HNR65_002360</name>
</gene>
<dbReference type="Gene3D" id="2.160.10.10">
    <property type="entry name" value="Hexapeptide repeat proteins"/>
    <property type="match status" value="1"/>
</dbReference>